<evidence type="ECO:0000313" key="2">
    <source>
        <dbReference type="Proteomes" id="UP000029590"/>
    </source>
</evidence>
<dbReference type="Proteomes" id="UP000029590">
    <property type="component" value="Unassembled WGS sequence"/>
</dbReference>
<sequence length="82" mass="9235">MTTVYGLRQDDAYQALVQVDSDGEVAYDTSIAIRATALCGRAFGDEYKPVELSWGSPRRKKTVIFTLCCRHFLYSARNLSTH</sequence>
<accession>A0AAW3FCT9</accession>
<name>A0AAW3FCT9_BURGA</name>
<dbReference type="AlphaFoldDB" id="A0AAW3FCT9"/>
<comment type="caution">
    <text evidence="1">The sequence shown here is derived from an EMBL/GenBank/DDBJ whole genome shotgun (WGS) entry which is preliminary data.</text>
</comment>
<organism evidence="1 2">
    <name type="scientific">Burkholderia gladioli</name>
    <name type="common">Pseudomonas marginata</name>
    <name type="synonym">Phytomonas marginata</name>
    <dbReference type="NCBI Taxonomy" id="28095"/>
    <lineage>
        <taxon>Bacteria</taxon>
        <taxon>Pseudomonadati</taxon>
        <taxon>Pseudomonadota</taxon>
        <taxon>Betaproteobacteria</taxon>
        <taxon>Burkholderiales</taxon>
        <taxon>Burkholderiaceae</taxon>
        <taxon>Burkholderia</taxon>
    </lineage>
</organism>
<protein>
    <submittedName>
        <fullName evidence="1">Uncharacterized protein</fullName>
    </submittedName>
</protein>
<evidence type="ECO:0000313" key="1">
    <source>
        <dbReference type="EMBL" id="KGC25041.1"/>
    </source>
</evidence>
<gene>
    <name evidence="1" type="ORF">DM48_8130</name>
</gene>
<proteinExistence type="predicted"/>
<dbReference type="EMBL" id="JPGG01000004">
    <property type="protein sequence ID" value="KGC25041.1"/>
    <property type="molecule type" value="Genomic_DNA"/>
</dbReference>
<reference evidence="1 2" key="1">
    <citation type="submission" date="2014-04" db="EMBL/GenBank/DDBJ databases">
        <authorList>
            <person name="Bishop-Lilly K.A."/>
            <person name="Broomall S.M."/>
            <person name="Chain P.S."/>
            <person name="Chertkov O."/>
            <person name="Coyne S.R."/>
            <person name="Daligault H.E."/>
            <person name="Davenport K.W."/>
            <person name="Erkkila T."/>
            <person name="Frey K.G."/>
            <person name="Gibbons H.S."/>
            <person name="Gu W."/>
            <person name="Jaissle J."/>
            <person name="Johnson S.L."/>
            <person name="Koroleva G.I."/>
            <person name="Ladner J.T."/>
            <person name="Lo C.-C."/>
            <person name="Minogue T.D."/>
            <person name="Munk C."/>
            <person name="Palacios G.F."/>
            <person name="Redden C.L."/>
            <person name="Rosenzweig C.N."/>
            <person name="Scholz M.B."/>
            <person name="Teshima H."/>
            <person name="Xu Y."/>
        </authorList>
    </citation>
    <scope>NUCLEOTIDE SEQUENCE [LARGE SCALE GENOMIC DNA]</scope>
    <source>
        <strain evidence="2">gladioli</strain>
    </source>
</reference>